<proteinExistence type="predicted"/>
<evidence type="ECO:0000313" key="1">
    <source>
        <dbReference type="EMBL" id="AOP49233.1"/>
    </source>
</evidence>
<dbReference type="OrthoDB" id="4303490at2"/>
<protein>
    <submittedName>
        <fullName evidence="1">Uncharacterized protein</fullName>
    </submittedName>
</protein>
<evidence type="ECO:0000313" key="2">
    <source>
        <dbReference type="Proteomes" id="UP000094094"/>
    </source>
</evidence>
<accession>A0A1D7VR49</accession>
<sequence length="62" mass="6837">MSENHATYRPGEVVPQSGIYECDCGEAHRWSTSTDVKGHRFPPLPEDCPGGAWIMKDPAHPS</sequence>
<gene>
    <name evidence="1" type="ORF">SL103_25965</name>
</gene>
<dbReference type="AlphaFoldDB" id="A0A1D7VR49"/>
<keyword evidence="2" id="KW-1185">Reference proteome</keyword>
<reference evidence="1 2" key="1">
    <citation type="submission" date="2016-09" db="EMBL/GenBank/DDBJ databases">
        <title>Complete genome sequencing of Streptomyces lydicus 103 and metabolic pathways analysis of antibiotic biosynthesis.</title>
        <authorList>
            <person name="Jia N."/>
            <person name="Ding M.-Z."/>
            <person name="Gao F."/>
            <person name="Yuan Y.-J."/>
        </authorList>
    </citation>
    <scope>NUCLEOTIDE SEQUENCE [LARGE SCALE GENOMIC DNA]</scope>
    <source>
        <strain evidence="1 2">103</strain>
    </source>
</reference>
<dbReference type="Proteomes" id="UP000094094">
    <property type="component" value="Chromosome"/>
</dbReference>
<name>A0A1D7VR49_9ACTN</name>
<organism evidence="1 2">
    <name type="scientific">Streptomyces lydicus</name>
    <dbReference type="NCBI Taxonomy" id="47763"/>
    <lineage>
        <taxon>Bacteria</taxon>
        <taxon>Bacillati</taxon>
        <taxon>Actinomycetota</taxon>
        <taxon>Actinomycetes</taxon>
        <taxon>Kitasatosporales</taxon>
        <taxon>Streptomycetaceae</taxon>
        <taxon>Streptomyces</taxon>
    </lineage>
</organism>
<dbReference type="RefSeq" id="WP_069571348.1">
    <property type="nucleotide sequence ID" value="NZ_CP017157.1"/>
</dbReference>
<dbReference type="KEGG" id="slc:SL103_25965"/>
<dbReference type="EMBL" id="CP017157">
    <property type="protein sequence ID" value="AOP49233.1"/>
    <property type="molecule type" value="Genomic_DNA"/>
</dbReference>